<dbReference type="Pfam" id="PF04883">
    <property type="entry name" value="HK97-gp10_like"/>
    <property type="match status" value="1"/>
</dbReference>
<reference evidence="1 2" key="1">
    <citation type="submission" date="2018-08" db="EMBL/GenBank/DDBJ databases">
        <title>Murine metabolic-syndrome-specific gut microbial biobank.</title>
        <authorList>
            <person name="Liu C."/>
        </authorList>
    </citation>
    <scope>NUCLEOTIDE SEQUENCE [LARGE SCALE GENOMIC DNA]</scope>
    <source>
        <strain evidence="1 2">X69</strain>
    </source>
</reference>
<dbReference type="RefSeq" id="WP_006873951.1">
    <property type="nucleotide sequence ID" value="NZ_CAUWNV010000249.1"/>
</dbReference>
<dbReference type="AlphaFoldDB" id="A0A845RK15"/>
<protein>
    <submittedName>
        <fullName evidence="1">HK97 gp10 family phage protein</fullName>
    </submittedName>
</protein>
<sequence>MSRTDYRFDGLDALERQLSRMIEEQYPAEFRALVIQIAYELQGKVKEKTPHKTGRLQDSWKVGPITRKGGAYYIEVYSNVEYAEPVEYGHRTRGGRGFVPGKHMMELSLEELNQALPGYLREWLNDFIASHDL</sequence>
<organism evidence="1 2">
    <name type="scientific">Anaerotruncus colihominis</name>
    <dbReference type="NCBI Taxonomy" id="169435"/>
    <lineage>
        <taxon>Bacteria</taxon>
        <taxon>Bacillati</taxon>
        <taxon>Bacillota</taxon>
        <taxon>Clostridia</taxon>
        <taxon>Eubacteriales</taxon>
        <taxon>Oscillospiraceae</taxon>
        <taxon>Anaerotruncus</taxon>
    </lineage>
</organism>
<name>A0A845RK15_9FIRM</name>
<dbReference type="InterPro" id="IPR010064">
    <property type="entry name" value="HK97-gp10_tail"/>
</dbReference>
<dbReference type="EMBL" id="QXWZ01000046">
    <property type="protein sequence ID" value="NBI80346.1"/>
    <property type="molecule type" value="Genomic_DNA"/>
</dbReference>
<dbReference type="Proteomes" id="UP000446348">
    <property type="component" value="Unassembled WGS sequence"/>
</dbReference>
<evidence type="ECO:0000313" key="1">
    <source>
        <dbReference type="EMBL" id="NBI80346.1"/>
    </source>
</evidence>
<accession>A0A845RK15</accession>
<evidence type="ECO:0000313" key="2">
    <source>
        <dbReference type="Proteomes" id="UP000446348"/>
    </source>
</evidence>
<gene>
    <name evidence="1" type="ORF">D3Z39_16070</name>
</gene>
<comment type="caution">
    <text evidence="1">The sequence shown here is derived from an EMBL/GenBank/DDBJ whole genome shotgun (WGS) entry which is preliminary data.</text>
</comment>
<proteinExistence type="predicted"/>
<dbReference type="OrthoDB" id="1850874at2"/>